<dbReference type="Pfam" id="PF03171">
    <property type="entry name" value="2OG-FeII_Oxy"/>
    <property type="match status" value="1"/>
</dbReference>
<evidence type="ECO:0000256" key="1">
    <source>
        <dbReference type="ARBA" id="ARBA00008056"/>
    </source>
</evidence>
<dbReference type="GO" id="GO:0044283">
    <property type="term" value="P:small molecule biosynthetic process"/>
    <property type="evidence" value="ECO:0007669"/>
    <property type="project" value="UniProtKB-ARBA"/>
</dbReference>
<dbReference type="Proteomes" id="UP000504636">
    <property type="component" value="Unplaced"/>
</dbReference>
<keyword evidence="5" id="KW-1185">Reference proteome</keyword>
<dbReference type="SUPFAM" id="SSF51197">
    <property type="entry name" value="Clavaminate synthase-like"/>
    <property type="match status" value="1"/>
</dbReference>
<dbReference type="RefSeq" id="XP_033570108.1">
    <property type="nucleotide sequence ID" value="XM_033728580.1"/>
</dbReference>
<dbReference type="InterPro" id="IPR005123">
    <property type="entry name" value="Oxoglu/Fe-dep_dioxygenase_dom"/>
</dbReference>
<dbReference type="GO" id="GO:0046872">
    <property type="term" value="F:metal ion binding"/>
    <property type="evidence" value="ECO:0007669"/>
    <property type="project" value="UniProtKB-KW"/>
</dbReference>
<dbReference type="PROSITE" id="PS51471">
    <property type="entry name" value="FE2OG_OXY"/>
    <property type="match status" value="1"/>
</dbReference>
<dbReference type="Pfam" id="PF14226">
    <property type="entry name" value="DIOX_N"/>
    <property type="match status" value="1"/>
</dbReference>
<dbReference type="InterPro" id="IPR044861">
    <property type="entry name" value="IPNS-like_FE2OG_OXY"/>
</dbReference>
<evidence type="ECO:0000313" key="5">
    <source>
        <dbReference type="Proteomes" id="UP000504636"/>
    </source>
</evidence>
<evidence type="ECO:0000256" key="2">
    <source>
        <dbReference type="RuleBase" id="RU003682"/>
    </source>
</evidence>
<organism evidence="4">
    <name type="scientific">Mytilinidion resinicola</name>
    <dbReference type="NCBI Taxonomy" id="574789"/>
    <lineage>
        <taxon>Eukaryota</taxon>
        <taxon>Fungi</taxon>
        <taxon>Dikarya</taxon>
        <taxon>Ascomycota</taxon>
        <taxon>Pezizomycotina</taxon>
        <taxon>Dothideomycetes</taxon>
        <taxon>Pleosporomycetidae</taxon>
        <taxon>Mytilinidiales</taxon>
        <taxon>Mytilinidiaceae</taxon>
        <taxon>Mytilinidion</taxon>
    </lineage>
</organism>
<keyword evidence="2" id="KW-0408">Iron</keyword>
<dbReference type="EMBL" id="MU003719">
    <property type="protein sequence ID" value="KAF2803144.1"/>
    <property type="molecule type" value="Genomic_DNA"/>
</dbReference>
<dbReference type="Gene3D" id="2.60.120.330">
    <property type="entry name" value="B-lactam Antibiotic, Isopenicillin N Synthase, Chain"/>
    <property type="match status" value="1"/>
</dbReference>
<dbReference type="InterPro" id="IPR050231">
    <property type="entry name" value="Iron_ascorbate_oxido_reductase"/>
</dbReference>
<reference evidence="4 6" key="1">
    <citation type="journal article" date="2020" name="Stud. Mycol.">
        <title>101 Dothideomycetes genomes: a test case for predicting lifestyles and emergence of pathogens.</title>
        <authorList>
            <person name="Haridas S."/>
            <person name="Albert R."/>
            <person name="Binder M."/>
            <person name="Bloem J."/>
            <person name="Labutti K."/>
            <person name="Salamov A."/>
            <person name="Andreopoulos B."/>
            <person name="Baker S."/>
            <person name="Barry K."/>
            <person name="Bills G."/>
            <person name="Bluhm B."/>
            <person name="Cannon C."/>
            <person name="Castanera R."/>
            <person name="Culley D."/>
            <person name="Daum C."/>
            <person name="Ezra D."/>
            <person name="Gonzalez J."/>
            <person name="Henrissat B."/>
            <person name="Kuo A."/>
            <person name="Liang C."/>
            <person name="Lipzen A."/>
            <person name="Lutzoni F."/>
            <person name="Magnuson J."/>
            <person name="Mondo S."/>
            <person name="Nolan M."/>
            <person name="Ohm R."/>
            <person name="Pangilinan J."/>
            <person name="Park H.-J."/>
            <person name="Ramirez L."/>
            <person name="Alfaro M."/>
            <person name="Sun H."/>
            <person name="Tritt A."/>
            <person name="Yoshinaga Y."/>
            <person name="Zwiers L.-H."/>
            <person name="Turgeon B."/>
            <person name="Goodwin S."/>
            <person name="Spatafora J."/>
            <person name="Crous P."/>
            <person name="Grigoriev I."/>
        </authorList>
    </citation>
    <scope>NUCLEOTIDE SEQUENCE</scope>
    <source>
        <strain evidence="4 6">CBS 304.34</strain>
    </source>
</reference>
<reference evidence="6" key="3">
    <citation type="submission" date="2025-04" db="UniProtKB">
        <authorList>
            <consortium name="RefSeq"/>
        </authorList>
    </citation>
    <scope>IDENTIFICATION</scope>
    <source>
        <strain evidence="6">CBS 304.34</strain>
    </source>
</reference>
<evidence type="ECO:0000259" key="3">
    <source>
        <dbReference type="PROSITE" id="PS51471"/>
    </source>
</evidence>
<gene>
    <name evidence="4 6" type="ORF">BDZ99DRAFT_576397</name>
</gene>
<dbReference type="InterPro" id="IPR026992">
    <property type="entry name" value="DIOX_N"/>
</dbReference>
<dbReference type="AlphaFoldDB" id="A0A6A6Y542"/>
<sequence>MTMQEGAIDAAKRFFSMPSEEKYVLNIKNQVGFQGYEPFCTQSYSPDNLPDMKESFFVGQDIPLDDSRVEEQRLLTGPIVWPSSLPACSFKEPVEEYYDALRGLTLRILMMIARGLPYGDDVFSEFISNNPAAPMRLLYYPPQEPNCDKWQLGASAHTDFGAITLLLQDDNEGLQVYNAQTYSWSTVPPRKDAFVVNVGDMLEK</sequence>
<dbReference type="GO" id="GO:0016491">
    <property type="term" value="F:oxidoreductase activity"/>
    <property type="evidence" value="ECO:0007669"/>
    <property type="project" value="UniProtKB-KW"/>
</dbReference>
<proteinExistence type="inferred from homology"/>
<protein>
    <submittedName>
        <fullName evidence="4 6">Clavaminate synthase-like protein</fullName>
    </submittedName>
</protein>
<evidence type="ECO:0000313" key="6">
    <source>
        <dbReference type="RefSeq" id="XP_033570108.1"/>
    </source>
</evidence>
<comment type="similarity">
    <text evidence="1 2">Belongs to the iron/ascorbate-dependent oxidoreductase family.</text>
</comment>
<accession>A0A6A6Y542</accession>
<dbReference type="OrthoDB" id="288590at2759"/>
<reference evidence="6" key="2">
    <citation type="submission" date="2020-04" db="EMBL/GenBank/DDBJ databases">
        <authorList>
            <consortium name="NCBI Genome Project"/>
        </authorList>
    </citation>
    <scope>NUCLEOTIDE SEQUENCE</scope>
    <source>
        <strain evidence="6">CBS 304.34</strain>
    </source>
</reference>
<keyword evidence="2" id="KW-0479">Metal-binding</keyword>
<feature type="domain" description="Fe2OG dioxygenase" evidence="3">
    <location>
        <begin position="131"/>
        <end position="204"/>
    </location>
</feature>
<evidence type="ECO:0000313" key="4">
    <source>
        <dbReference type="EMBL" id="KAF2803144.1"/>
    </source>
</evidence>
<dbReference type="InterPro" id="IPR027443">
    <property type="entry name" value="IPNS-like_sf"/>
</dbReference>
<dbReference type="PANTHER" id="PTHR47990">
    <property type="entry name" value="2-OXOGLUTARATE (2OG) AND FE(II)-DEPENDENT OXYGENASE SUPERFAMILY PROTEIN-RELATED"/>
    <property type="match status" value="1"/>
</dbReference>
<dbReference type="GeneID" id="54469473"/>
<name>A0A6A6Y542_9PEZI</name>
<keyword evidence="2" id="KW-0560">Oxidoreductase</keyword>